<dbReference type="RefSeq" id="WP_378276944.1">
    <property type="nucleotide sequence ID" value="NZ_JBHTED010000001.1"/>
</dbReference>
<organism evidence="1 2">
    <name type="scientific">Actinomadura namibiensis</name>
    <dbReference type="NCBI Taxonomy" id="182080"/>
    <lineage>
        <taxon>Bacteria</taxon>
        <taxon>Bacillati</taxon>
        <taxon>Actinomycetota</taxon>
        <taxon>Actinomycetes</taxon>
        <taxon>Streptosporangiales</taxon>
        <taxon>Thermomonosporaceae</taxon>
        <taxon>Actinomadura</taxon>
    </lineage>
</organism>
<dbReference type="Proteomes" id="UP000572680">
    <property type="component" value="Unassembled WGS sequence"/>
</dbReference>
<reference evidence="1 2" key="1">
    <citation type="submission" date="2020-08" db="EMBL/GenBank/DDBJ databases">
        <title>Genomic Encyclopedia of Type Strains, Phase IV (KMG-IV): sequencing the most valuable type-strain genomes for metagenomic binning, comparative biology and taxonomic classification.</title>
        <authorList>
            <person name="Goeker M."/>
        </authorList>
    </citation>
    <scope>NUCLEOTIDE SEQUENCE [LARGE SCALE GENOMIC DNA]</scope>
    <source>
        <strain evidence="1 2">DSM 44197</strain>
    </source>
</reference>
<evidence type="ECO:0000313" key="2">
    <source>
        <dbReference type="Proteomes" id="UP000572680"/>
    </source>
</evidence>
<keyword evidence="2" id="KW-1185">Reference proteome</keyword>
<dbReference type="EMBL" id="JACJIA010000012">
    <property type="protein sequence ID" value="MBA8955463.1"/>
    <property type="molecule type" value="Genomic_DNA"/>
</dbReference>
<proteinExistence type="predicted"/>
<gene>
    <name evidence="1" type="ORF">HNR61_007139</name>
</gene>
<sequence>MGVTIPGDRKPATGRKHLLTTIVQVRDPTFGSITVTGGLTTGHLQGFNDGESDLVLSTGGVKIDILPGGGC</sequence>
<accession>A0A7W3LW94</accession>
<name>A0A7W3LW94_ACTNM</name>
<dbReference type="AlphaFoldDB" id="A0A7W3LW94"/>
<protein>
    <submittedName>
        <fullName evidence="1">3-keto-L-gulonate-6-phosphate decarboxylase</fullName>
    </submittedName>
</protein>
<evidence type="ECO:0000313" key="1">
    <source>
        <dbReference type="EMBL" id="MBA8955463.1"/>
    </source>
</evidence>
<comment type="caution">
    <text evidence="1">The sequence shown here is derived from an EMBL/GenBank/DDBJ whole genome shotgun (WGS) entry which is preliminary data.</text>
</comment>